<keyword evidence="1" id="KW-0805">Transcription regulation</keyword>
<dbReference type="Gene3D" id="3.30.450.80">
    <property type="entry name" value="Transcription factor LuxR-like, autoinducer-binding domain"/>
    <property type="match status" value="1"/>
</dbReference>
<keyword evidence="3" id="KW-0804">Transcription</keyword>
<dbReference type="SMART" id="SM00421">
    <property type="entry name" value="HTH_LUXR"/>
    <property type="match status" value="1"/>
</dbReference>
<keyword evidence="2" id="KW-0238">DNA-binding</keyword>
<dbReference type="PROSITE" id="PS50043">
    <property type="entry name" value="HTH_LUXR_2"/>
    <property type="match status" value="1"/>
</dbReference>
<reference evidence="5 6" key="1">
    <citation type="journal article" date="2016" name="Int. J. Syst. Evol. Microbiol.">
        <title>Pyruvatibacter mobilis gen. nov., sp. nov., a marine bacterium from the culture broth of Picochlorum sp. 122.</title>
        <authorList>
            <person name="Wang G."/>
            <person name="Tang M."/>
            <person name="Wu H."/>
            <person name="Dai S."/>
            <person name="Li T."/>
            <person name="Chen C."/>
            <person name="He H."/>
            <person name="Fan J."/>
            <person name="Xiang W."/>
            <person name="Li X."/>
        </authorList>
    </citation>
    <scope>NUCLEOTIDE SEQUENCE [LARGE SCALE GENOMIC DNA]</scope>
    <source>
        <strain evidence="5 6">GYP-11</strain>
    </source>
</reference>
<dbReference type="Pfam" id="PF00196">
    <property type="entry name" value="GerE"/>
    <property type="match status" value="1"/>
</dbReference>
<dbReference type="InterPro" id="IPR016032">
    <property type="entry name" value="Sig_transdc_resp-reg_C-effctor"/>
</dbReference>
<dbReference type="SUPFAM" id="SSF75516">
    <property type="entry name" value="Pheromone-binding domain of LuxR-like quorum-sensing transcription factors"/>
    <property type="match status" value="1"/>
</dbReference>
<dbReference type="PANTHER" id="PTHR44688">
    <property type="entry name" value="DNA-BINDING TRANSCRIPTIONAL ACTIVATOR DEVR_DOSR"/>
    <property type="match status" value="1"/>
</dbReference>
<dbReference type="Proteomes" id="UP000470384">
    <property type="component" value="Unassembled WGS sequence"/>
</dbReference>
<comment type="caution">
    <text evidence="5">The sequence shown here is derived from an EMBL/GenBank/DDBJ whole genome shotgun (WGS) entry which is preliminary data.</text>
</comment>
<proteinExistence type="predicted"/>
<evidence type="ECO:0000256" key="1">
    <source>
        <dbReference type="ARBA" id="ARBA00023015"/>
    </source>
</evidence>
<evidence type="ECO:0000256" key="3">
    <source>
        <dbReference type="ARBA" id="ARBA00023163"/>
    </source>
</evidence>
<dbReference type="GO" id="GO:0006355">
    <property type="term" value="P:regulation of DNA-templated transcription"/>
    <property type="evidence" value="ECO:0007669"/>
    <property type="project" value="InterPro"/>
</dbReference>
<dbReference type="InterPro" id="IPR005143">
    <property type="entry name" value="TF_LuxR_autoind-bd_dom"/>
</dbReference>
<dbReference type="PRINTS" id="PR00038">
    <property type="entry name" value="HTHLUXR"/>
</dbReference>
<dbReference type="InterPro" id="IPR000792">
    <property type="entry name" value="Tscrpt_reg_LuxR_C"/>
</dbReference>
<dbReference type="GeneID" id="300655523"/>
<sequence length="236" mass="26490">MFADYLDDLSAAAETGGEIATWARSIEELGFDKHMYGVRARDADRVNEHLVESSSYDDDWLEAYYGGLHSHDPVVAHSTVHNLPFIWSDCPVETRAQKRFMGEAGDAGMRYGISAPLITGGGYEGAVSVACENKPDTDEHVMAVYAMTSAMHVLRVRNWSRDTLKAFKLTKREREVMRWIAAGKDDWTISCILGISESGVHFHKKNIFRKLQLTSRVEVASVAHKTGIAEGNYRFW</sequence>
<dbReference type="SUPFAM" id="SSF46894">
    <property type="entry name" value="C-terminal effector domain of the bipartite response regulators"/>
    <property type="match status" value="1"/>
</dbReference>
<keyword evidence="6" id="KW-1185">Reference proteome</keyword>
<dbReference type="InterPro" id="IPR036388">
    <property type="entry name" value="WH-like_DNA-bd_sf"/>
</dbReference>
<dbReference type="OrthoDB" id="3170288at2"/>
<feature type="domain" description="HTH luxR-type" evidence="4">
    <location>
        <begin position="162"/>
        <end position="227"/>
    </location>
</feature>
<dbReference type="CDD" id="cd06170">
    <property type="entry name" value="LuxR_C_like"/>
    <property type="match status" value="1"/>
</dbReference>
<dbReference type="GO" id="GO:0003677">
    <property type="term" value="F:DNA binding"/>
    <property type="evidence" value="ECO:0007669"/>
    <property type="project" value="UniProtKB-KW"/>
</dbReference>
<dbReference type="Gene3D" id="1.10.10.10">
    <property type="entry name" value="Winged helix-like DNA-binding domain superfamily/Winged helix DNA-binding domain"/>
    <property type="match status" value="1"/>
</dbReference>
<protein>
    <recommendedName>
        <fullName evidence="4">HTH luxR-type domain-containing protein</fullName>
    </recommendedName>
</protein>
<evidence type="ECO:0000256" key="2">
    <source>
        <dbReference type="ARBA" id="ARBA00023125"/>
    </source>
</evidence>
<evidence type="ECO:0000313" key="5">
    <source>
        <dbReference type="EMBL" id="NBG96373.1"/>
    </source>
</evidence>
<dbReference type="RefSeq" id="WP_027839259.1">
    <property type="nucleotide sequence ID" value="NZ_BMHN01000001.1"/>
</dbReference>
<dbReference type="InterPro" id="IPR036693">
    <property type="entry name" value="TF_LuxR_autoind-bd_dom_sf"/>
</dbReference>
<evidence type="ECO:0000313" key="6">
    <source>
        <dbReference type="Proteomes" id="UP000470384"/>
    </source>
</evidence>
<accession>A0A845QCN5</accession>
<name>A0A845QCN5_9HYPH</name>
<organism evidence="5 6">
    <name type="scientific">Pyruvatibacter mobilis</name>
    <dbReference type="NCBI Taxonomy" id="1712261"/>
    <lineage>
        <taxon>Bacteria</taxon>
        <taxon>Pseudomonadati</taxon>
        <taxon>Pseudomonadota</taxon>
        <taxon>Alphaproteobacteria</taxon>
        <taxon>Hyphomicrobiales</taxon>
        <taxon>Parvibaculaceae</taxon>
        <taxon>Pyruvatibacter</taxon>
    </lineage>
</organism>
<dbReference type="PANTHER" id="PTHR44688:SF16">
    <property type="entry name" value="DNA-BINDING TRANSCRIPTIONAL ACTIVATOR DEVR_DOSR"/>
    <property type="match status" value="1"/>
</dbReference>
<dbReference type="Pfam" id="PF03472">
    <property type="entry name" value="Autoind_bind"/>
    <property type="match status" value="1"/>
</dbReference>
<dbReference type="EMBL" id="WXYQ01000007">
    <property type="protein sequence ID" value="NBG96373.1"/>
    <property type="molecule type" value="Genomic_DNA"/>
</dbReference>
<gene>
    <name evidence="5" type="ORF">GTQ45_11570</name>
</gene>
<evidence type="ECO:0000259" key="4">
    <source>
        <dbReference type="PROSITE" id="PS50043"/>
    </source>
</evidence>
<dbReference type="AlphaFoldDB" id="A0A845QCN5"/>